<proteinExistence type="predicted"/>
<dbReference type="RefSeq" id="WP_073356660.1">
    <property type="nucleotide sequence ID" value="NZ_FQUZ01000026.1"/>
</dbReference>
<dbReference type="EMBL" id="FQUZ01000026">
    <property type="protein sequence ID" value="SHF52344.1"/>
    <property type="molecule type" value="Genomic_DNA"/>
</dbReference>
<feature type="region of interest" description="Disordered" evidence="1">
    <location>
        <begin position="30"/>
        <end position="89"/>
    </location>
</feature>
<dbReference type="InterPro" id="IPR036895">
    <property type="entry name" value="Uracil-DNA_glycosylase-like_sf"/>
</dbReference>
<evidence type="ECO:0000256" key="1">
    <source>
        <dbReference type="SAM" id="MobiDB-lite"/>
    </source>
</evidence>
<evidence type="ECO:0000259" key="2">
    <source>
        <dbReference type="Pfam" id="PF03167"/>
    </source>
</evidence>
<gene>
    <name evidence="3" type="ORF">SAMN02745117_02127</name>
</gene>
<name>A0A1M5CC54_9BURK</name>
<dbReference type="SUPFAM" id="SSF52141">
    <property type="entry name" value="Uracil-DNA glycosylase-like"/>
    <property type="match status" value="1"/>
</dbReference>
<dbReference type="InterPro" id="IPR005122">
    <property type="entry name" value="Uracil-DNA_glycosylase-like"/>
</dbReference>
<organism evidence="3 4">
    <name type="scientific">Lampropedia hyalina DSM 16112</name>
    <dbReference type="NCBI Taxonomy" id="1122156"/>
    <lineage>
        <taxon>Bacteria</taxon>
        <taxon>Pseudomonadati</taxon>
        <taxon>Pseudomonadota</taxon>
        <taxon>Betaproteobacteria</taxon>
        <taxon>Burkholderiales</taxon>
        <taxon>Comamonadaceae</taxon>
        <taxon>Lampropedia</taxon>
    </lineage>
</organism>
<protein>
    <submittedName>
        <fullName evidence="3">DNA polymerase</fullName>
    </submittedName>
</protein>
<dbReference type="STRING" id="1122156.SAMN02745117_02127"/>
<dbReference type="OrthoDB" id="5290748at2"/>
<accession>A0A1M5CC54</accession>
<feature type="domain" description="Uracil-DNA glycosylase-like" evidence="2">
    <location>
        <begin position="144"/>
        <end position="252"/>
    </location>
</feature>
<evidence type="ECO:0000313" key="4">
    <source>
        <dbReference type="Proteomes" id="UP000184327"/>
    </source>
</evidence>
<reference evidence="3 4" key="1">
    <citation type="submission" date="2016-11" db="EMBL/GenBank/DDBJ databases">
        <authorList>
            <person name="Jaros S."/>
            <person name="Januszkiewicz K."/>
            <person name="Wedrychowicz H."/>
        </authorList>
    </citation>
    <scope>NUCLEOTIDE SEQUENCE [LARGE SCALE GENOMIC DNA]</scope>
    <source>
        <strain evidence="3 4">DSM 16112</strain>
    </source>
</reference>
<dbReference type="AlphaFoldDB" id="A0A1M5CC54"/>
<sequence>MHAPLQLDARRHAMLKAMGLELWWMPAPPLPSPSAVQEQPGEGVKPLPALRTQPPPVAAPAQKHVPSSVPTASPLPAEPKPASSQTATFAESVASVPQRMALGAWWCQPPVPVFDRAAQSPQQGTRWLFVTDDFADAGVDAPQVQQLFHNMLRAMGLFQQAGVWQARMQRAVPDAVADTALTLEQVAQTLRPQVVVLMGRVAAQTLLQNQQPLGVLRQTPHQVCGMPVLATYSPGYLLHAAHAKAGAWADLRQALRLAQPSRTTR</sequence>
<keyword evidence="4" id="KW-1185">Reference proteome</keyword>
<evidence type="ECO:0000313" key="3">
    <source>
        <dbReference type="EMBL" id="SHF52344.1"/>
    </source>
</evidence>
<dbReference type="Gene3D" id="3.40.470.10">
    <property type="entry name" value="Uracil-DNA glycosylase-like domain"/>
    <property type="match status" value="1"/>
</dbReference>
<dbReference type="Proteomes" id="UP000184327">
    <property type="component" value="Unassembled WGS sequence"/>
</dbReference>
<dbReference type="Pfam" id="PF03167">
    <property type="entry name" value="UDG"/>
    <property type="match status" value="1"/>
</dbReference>